<evidence type="ECO:0000256" key="8">
    <source>
        <dbReference type="ARBA" id="ARBA00022927"/>
    </source>
</evidence>
<comment type="caution">
    <text evidence="12">Lacks conserved residue(s) required for the propagation of feature annotation.</text>
</comment>
<evidence type="ECO:0000256" key="7">
    <source>
        <dbReference type="ARBA" id="ARBA00022795"/>
    </source>
</evidence>
<gene>
    <name evidence="12" type="primary">flhB</name>
    <name evidence="13" type="ORF">QI30_10350</name>
</gene>
<dbReference type="Pfam" id="PF01312">
    <property type="entry name" value="Bac_export_2"/>
    <property type="match status" value="1"/>
</dbReference>
<comment type="caution">
    <text evidence="13">The sequence shown here is derived from an EMBL/GenBank/DDBJ whole genome shotgun (WGS) entry which is preliminary data.</text>
</comment>
<feature type="transmembrane region" description="Helical" evidence="12">
    <location>
        <begin position="40"/>
        <end position="60"/>
    </location>
</feature>
<evidence type="ECO:0000256" key="11">
    <source>
        <dbReference type="ARBA" id="ARBA00023225"/>
    </source>
</evidence>
<comment type="function">
    <text evidence="12">Required for formation of the rod structure in the basal body of the flagellar apparatus. Together with FliI and FliH, may constitute the export apparatus of flagellin.</text>
</comment>
<dbReference type="GO" id="GO:0009306">
    <property type="term" value="P:protein secretion"/>
    <property type="evidence" value="ECO:0007669"/>
    <property type="project" value="InterPro"/>
</dbReference>
<keyword evidence="5 12" id="KW-1003">Cell membrane</keyword>
<dbReference type="PANTHER" id="PTHR30531">
    <property type="entry name" value="FLAGELLAR BIOSYNTHETIC PROTEIN FLHB"/>
    <property type="match status" value="1"/>
</dbReference>
<keyword evidence="13" id="KW-0966">Cell projection</keyword>
<dbReference type="Proteomes" id="UP000288623">
    <property type="component" value="Unassembled WGS sequence"/>
</dbReference>
<evidence type="ECO:0000256" key="2">
    <source>
        <dbReference type="ARBA" id="ARBA00010690"/>
    </source>
</evidence>
<dbReference type="InterPro" id="IPR006136">
    <property type="entry name" value="FlhB"/>
</dbReference>
<feature type="transmembrane region" description="Helical" evidence="12">
    <location>
        <begin position="197"/>
        <end position="219"/>
    </location>
</feature>
<dbReference type="RefSeq" id="WP_126991034.1">
    <property type="nucleotide sequence ID" value="NZ_JTFC01000031.1"/>
</dbReference>
<keyword evidence="14" id="KW-1185">Reference proteome</keyword>
<feature type="transmembrane region" description="Helical" evidence="12">
    <location>
        <begin position="97"/>
        <end position="125"/>
    </location>
</feature>
<evidence type="ECO:0000256" key="9">
    <source>
        <dbReference type="ARBA" id="ARBA00022989"/>
    </source>
</evidence>
<evidence type="ECO:0000256" key="1">
    <source>
        <dbReference type="ARBA" id="ARBA00004651"/>
    </source>
</evidence>
<sequence>MNMLVQLNIQFFAGEKTEKATPKKRQDSRKKGQVLKSQDVTSAIVLLAIFLYLTFVAGSMKEEMMSFFREIIVHNMTVKTITISSIMEMYWDILKELAMIVVPIFIVAVVAAIVANFMQFGLLFTTETLKFDLKKIDPIKGLKRIVSLKAIVELLKSILKISFIGTTTFLVLYINIEEVLSLAHKTPGAALITVSKLVAYMGIAASIVLMVIAILDYMYQKYDYEKNLRMSKQDIKDEYKNVEGDPLIKSKIKQRQREMSMRRMMQEVPQADVVITNPTHYAIALKYDEDAMDAPKVVAKGTDFVAQKIKLIAKENKVVMVENRPLARAMYDQVKINDRIPEEFFKAVAEVLAYVYRIKRKI</sequence>
<name>A0A433RUG1_9BACL</name>
<dbReference type="OrthoDB" id="9807950at2"/>
<keyword evidence="13" id="KW-0969">Cilium</keyword>
<evidence type="ECO:0000256" key="3">
    <source>
        <dbReference type="ARBA" id="ARBA00021622"/>
    </source>
</evidence>
<protein>
    <recommendedName>
        <fullName evidence="3 12">Flagellar biosynthetic protein FlhB</fullName>
    </recommendedName>
</protein>
<dbReference type="InterPro" id="IPR006135">
    <property type="entry name" value="T3SS_substrate_exporter"/>
</dbReference>
<dbReference type="GO" id="GO:0005886">
    <property type="term" value="C:plasma membrane"/>
    <property type="evidence" value="ECO:0007669"/>
    <property type="project" value="UniProtKB-SubCell"/>
</dbReference>
<keyword evidence="13" id="KW-0282">Flagellum</keyword>
<keyword evidence="6 12" id="KW-0812">Transmembrane</keyword>
<dbReference type="PRINTS" id="PR00950">
    <property type="entry name" value="TYPE3IMSPROT"/>
</dbReference>
<dbReference type="PANTHER" id="PTHR30531:SF12">
    <property type="entry name" value="FLAGELLAR BIOSYNTHETIC PROTEIN FLHB"/>
    <property type="match status" value="1"/>
</dbReference>
<keyword evidence="7 12" id="KW-1005">Bacterial flagellum biogenesis</keyword>
<evidence type="ECO:0000256" key="12">
    <source>
        <dbReference type="RuleBase" id="RU364091"/>
    </source>
</evidence>
<evidence type="ECO:0000313" key="14">
    <source>
        <dbReference type="Proteomes" id="UP000288623"/>
    </source>
</evidence>
<accession>A0A433RUG1</accession>
<evidence type="ECO:0000256" key="5">
    <source>
        <dbReference type="ARBA" id="ARBA00022475"/>
    </source>
</evidence>
<dbReference type="EMBL" id="JTFC01000031">
    <property type="protein sequence ID" value="RUS55803.1"/>
    <property type="molecule type" value="Genomic_DNA"/>
</dbReference>
<organism evidence="13 14">
    <name type="scientific">Candidatus Kurthia intestinigallinarum</name>
    <dbReference type="NCBI Taxonomy" id="1562256"/>
    <lineage>
        <taxon>Bacteria</taxon>
        <taxon>Bacillati</taxon>
        <taxon>Bacillota</taxon>
        <taxon>Bacilli</taxon>
        <taxon>Bacillales</taxon>
        <taxon>Caryophanaceae</taxon>
        <taxon>Kurthia</taxon>
    </lineage>
</organism>
<dbReference type="Gene3D" id="6.10.250.2080">
    <property type="match status" value="1"/>
</dbReference>
<evidence type="ECO:0000313" key="13">
    <source>
        <dbReference type="EMBL" id="RUS55803.1"/>
    </source>
</evidence>
<dbReference type="FunFam" id="3.40.1690.10:FF:000001">
    <property type="entry name" value="Flagellar biosynthetic protein FlhB"/>
    <property type="match status" value="1"/>
</dbReference>
<evidence type="ECO:0000256" key="6">
    <source>
        <dbReference type="ARBA" id="ARBA00022692"/>
    </source>
</evidence>
<keyword evidence="8 12" id="KW-0653">Protein transport</keyword>
<keyword evidence="11 12" id="KW-1006">Bacterial flagellum protein export</keyword>
<keyword evidence="4 12" id="KW-0813">Transport</keyword>
<proteinExistence type="inferred from homology"/>
<dbReference type="GO" id="GO:0044780">
    <property type="term" value="P:bacterial-type flagellum assembly"/>
    <property type="evidence" value="ECO:0007669"/>
    <property type="project" value="InterPro"/>
</dbReference>
<evidence type="ECO:0000256" key="10">
    <source>
        <dbReference type="ARBA" id="ARBA00023136"/>
    </source>
</evidence>
<dbReference type="Gene3D" id="3.40.1690.10">
    <property type="entry name" value="secretion proteins EscU"/>
    <property type="match status" value="1"/>
</dbReference>
<keyword evidence="10 12" id="KW-0472">Membrane</keyword>
<dbReference type="AlphaFoldDB" id="A0A433RUG1"/>
<keyword evidence="9 12" id="KW-1133">Transmembrane helix</keyword>
<comment type="subcellular location">
    <subcellularLocation>
        <location evidence="1">Cell membrane</location>
        <topology evidence="1">Multi-pass membrane protein</topology>
    </subcellularLocation>
</comment>
<dbReference type="NCBIfam" id="TIGR00328">
    <property type="entry name" value="flhB"/>
    <property type="match status" value="1"/>
</dbReference>
<dbReference type="SUPFAM" id="SSF160544">
    <property type="entry name" value="EscU C-terminal domain-like"/>
    <property type="match status" value="1"/>
</dbReference>
<dbReference type="InterPro" id="IPR029025">
    <property type="entry name" value="T3SS_substrate_exporter_C"/>
</dbReference>
<evidence type="ECO:0000256" key="4">
    <source>
        <dbReference type="ARBA" id="ARBA00022448"/>
    </source>
</evidence>
<reference evidence="13 14" key="1">
    <citation type="submission" date="2014-11" db="EMBL/GenBank/DDBJ databases">
        <title>Genome sequence and analysis of novel Kurthia sp.</title>
        <authorList>
            <person name="Lawson J.N."/>
            <person name="Gonzalez J.E."/>
            <person name="Rinauldi L."/>
            <person name="Xuan Z."/>
            <person name="Firman A."/>
            <person name="Shaddox L."/>
            <person name="Trudeau A."/>
            <person name="Shah S."/>
            <person name="Reiman D."/>
        </authorList>
    </citation>
    <scope>NUCLEOTIDE SEQUENCE [LARGE SCALE GENOMIC DNA]</scope>
    <source>
        <strain evidence="13 14">3B1D</strain>
    </source>
</reference>
<comment type="similarity">
    <text evidence="2 12">Belongs to the type III secretion exporter family.</text>
</comment>